<keyword evidence="5" id="KW-0133">Cell shape</keyword>
<feature type="transmembrane region" description="Helical" evidence="8">
    <location>
        <begin position="29"/>
        <end position="46"/>
    </location>
</feature>
<organism evidence="9 10">
    <name type="scientific">Candidatus Glassbacteria bacterium GWA2_58_10</name>
    <dbReference type="NCBI Taxonomy" id="1817865"/>
    <lineage>
        <taxon>Bacteria</taxon>
        <taxon>Candidatus Glassiibacteriota</taxon>
    </lineage>
</organism>
<feature type="transmembrane region" description="Helical" evidence="8">
    <location>
        <begin position="6"/>
        <end position="24"/>
    </location>
</feature>
<dbReference type="GO" id="GO:0008360">
    <property type="term" value="P:regulation of cell shape"/>
    <property type="evidence" value="ECO:0007669"/>
    <property type="project" value="UniProtKB-KW"/>
</dbReference>
<reference evidence="9 10" key="1">
    <citation type="journal article" date="2016" name="Nat. Commun.">
        <title>Thousands of microbial genomes shed light on interconnected biogeochemical processes in an aquifer system.</title>
        <authorList>
            <person name="Anantharaman K."/>
            <person name="Brown C.T."/>
            <person name="Hug L.A."/>
            <person name="Sharon I."/>
            <person name="Castelle C.J."/>
            <person name="Probst A.J."/>
            <person name="Thomas B.C."/>
            <person name="Singh A."/>
            <person name="Wilkins M.J."/>
            <person name="Karaoz U."/>
            <person name="Brodie E.L."/>
            <person name="Williams K.H."/>
            <person name="Hubbard S.S."/>
            <person name="Banfield J.F."/>
        </authorList>
    </citation>
    <scope>NUCLEOTIDE SEQUENCE [LARGE SCALE GENOMIC DNA]</scope>
</reference>
<accession>A0A1F5YH84</accession>
<evidence type="ECO:0000256" key="8">
    <source>
        <dbReference type="SAM" id="Phobius"/>
    </source>
</evidence>
<evidence type="ECO:0000256" key="2">
    <source>
        <dbReference type="ARBA" id="ARBA00007776"/>
    </source>
</evidence>
<evidence type="ECO:0000256" key="5">
    <source>
        <dbReference type="ARBA" id="ARBA00022960"/>
    </source>
</evidence>
<dbReference type="AlphaFoldDB" id="A0A1F5YH84"/>
<comment type="similarity">
    <text evidence="2">Belongs to the MreD family.</text>
</comment>
<sequence>MSSFRFFIFLLILFFAHLLLYQYLSVGRIFPDLFLVAVVYCALRLGPTGGSVSGFICGMVQDSFSYTYFGLHSAVKTAVGFAVGKARHSFFSNNYLVQMAIIFAAKIIHDIIFYAFYFSGGEESFWSRIFLETLPSAVYTSVLGVALFIILRIKTATKSL</sequence>
<keyword evidence="7 8" id="KW-0472">Membrane</keyword>
<proteinExistence type="inferred from homology"/>
<dbReference type="NCBIfam" id="TIGR03426">
    <property type="entry name" value="shape_MreD"/>
    <property type="match status" value="1"/>
</dbReference>
<evidence type="ECO:0000256" key="4">
    <source>
        <dbReference type="ARBA" id="ARBA00022692"/>
    </source>
</evidence>
<keyword evidence="3" id="KW-1003">Cell membrane</keyword>
<comment type="subcellular location">
    <subcellularLocation>
        <location evidence="1">Cell membrane</location>
        <topology evidence="1">Multi-pass membrane protein</topology>
    </subcellularLocation>
</comment>
<keyword evidence="6 8" id="KW-1133">Transmembrane helix</keyword>
<dbReference type="Pfam" id="PF04093">
    <property type="entry name" value="MreD"/>
    <property type="match status" value="1"/>
</dbReference>
<evidence type="ECO:0000256" key="3">
    <source>
        <dbReference type="ARBA" id="ARBA00022475"/>
    </source>
</evidence>
<evidence type="ECO:0000256" key="7">
    <source>
        <dbReference type="ARBA" id="ARBA00023136"/>
    </source>
</evidence>
<name>A0A1F5YH84_9BACT</name>
<evidence type="ECO:0000256" key="1">
    <source>
        <dbReference type="ARBA" id="ARBA00004651"/>
    </source>
</evidence>
<comment type="caution">
    <text evidence="9">The sequence shown here is derived from an EMBL/GenBank/DDBJ whole genome shotgun (WGS) entry which is preliminary data.</text>
</comment>
<dbReference type="Proteomes" id="UP000176992">
    <property type="component" value="Unassembled WGS sequence"/>
</dbReference>
<gene>
    <name evidence="9" type="ORF">A2Z86_12585</name>
</gene>
<feature type="transmembrane region" description="Helical" evidence="8">
    <location>
        <begin position="66"/>
        <end position="83"/>
    </location>
</feature>
<dbReference type="GO" id="GO:0005886">
    <property type="term" value="C:plasma membrane"/>
    <property type="evidence" value="ECO:0007669"/>
    <property type="project" value="UniProtKB-SubCell"/>
</dbReference>
<evidence type="ECO:0000256" key="6">
    <source>
        <dbReference type="ARBA" id="ARBA00022989"/>
    </source>
</evidence>
<dbReference type="InterPro" id="IPR007227">
    <property type="entry name" value="Cell_shape_determining_MreD"/>
</dbReference>
<dbReference type="EMBL" id="MFIV01000021">
    <property type="protein sequence ID" value="OGF99493.1"/>
    <property type="molecule type" value="Genomic_DNA"/>
</dbReference>
<evidence type="ECO:0000313" key="10">
    <source>
        <dbReference type="Proteomes" id="UP000176992"/>
    </source>
</evidence>
<protein>
    <submittedName>
        <fullName evidence="9">Rod shape-determining protein MreD</fullName>
    </submittedName>
</protein>
<feature type="transmembrane region" description="Helical" evidence="8">
    <location>
        <begin position="95"/>
        <end position="117"/>
    </location>
</feature>
<evidence type="ECO:0000313" key="9">
    <source>
        <dbReference type="EMBL" id="OGF99493.1"/>
    </source>
</evidence>
<keyword evidence="4 8" id="KW-0812">Transmembrane</keyword>
<feature type="transmembrane region" description="Helical" evidence="8">
    <location>
        <begin position="129"/>
        <end position="151"/>
    </location>
</feature>